<dbReference type="CDD" id="cd03230">
    <property type="entry name" value="ABC_DR_subfamily_A"/>
    <property type="match status" value="1"/>
</dbReference>
<protein>
    <submittedName>
        <fullName evidence="5">ABC transporter, ATP-binding protein</fullName>
    </submittedName>
</protein>
<evidence type="ECO:0000313" key="5">
    <source>
        <dbReference type="EMBL" id="EEU12444.1"/>
    </source>
</evidence>
<reference evidence="5 6" key="1">
    <citation type="submission" date="2009-08" db="EMBL/GenBank/DDBJ databases">
        <authorList>
            <person name="Muzny D."/>
            <person name="Qin X."/>
            <person name="Deng J."/>
            <person name="Jiang H."/>
            <person name="Liu Y."/>
            <person name="Qu J."/>
            <person name="Song X.-Z."/>
            <person name="Zhang L."/>
            <person name="Thornton R."/>
            <person name="Coyle M."/>
            <person name="Francisco L."/>
            <person name="Jackson L."/>
            <person name="Javaid M."/>
            <person name="Korchina V."/>
            <person name="Kovar C."/>
            <person name="Mata R."/>
            <person name="Mathew T."/>
            <person name="Ngo R."/>
            <person name="Nguyen L."/>
            <person name="Nguyen N."/>
            <person name="Okwuonu G."/>
            <person name="Ongeri F."/>
            <person name="Pham C."/>
            <person name="Simmons D."/>
            <person name="Wilczek-Boney K."/>
            <person name="Hale W."/>
            <person name="Jakkamsetti A."/>
            <person name="Pham P."/>
            <person name="Ruth R."/>
            <person name="San Lucas F."/>
            <person name="Warren J."/>
            <person name="Zhang J."/>
            <person name="Zhao Z."/>
            <person name="Zhou C."/>
            <person name="Zhu D."/>
            <person name="Lee S."/>
            <person name="Bess C."/>
            <person name="Blankenburg K."/>
            <person name="Forbes L."/>
            <person name="Fu Q."/>
            <person name="Gubbala S."/>
            <person name="Hirani K."/>
            <person name="Jayaseelan J.C."/>
            <person name="Lara F."/>
            <person name="Munidasa M."/>
            <person name="Palculict T."/>
            <person name="Patil S."/>
            <person name="Pu L.-L."/>
            <person name="Saada N."/>
            <person name="Tang L."/>
            <person name="Weissenberger G."/>
            <person name="Zhu Y."/>
            <person name="Hemphill L."/>
            <person name="Shang Y."/>
            <person name="Youmans B."/>
            <person name="Ayvaz T."/>
            <person name="Ross M."/>
            <person name="Santibanez J."/>
            <person name="Aqrawi P."/>
            <person name="Gross S."/>
            <person name="Joshi V."/>
            <person name="Fowler G."/>
            <person name="Nazareth L."/>
            <person name="Reid J."/>
            <person name="Worley K."/>
            <person name="Petrosino J."/>
            <person name="Highlander S."/>
            <person name="Gibbs R."/>
            <person name="Gibbs R."/>
        </authorList>
    </citation>
    <scope>NUCLEOTIDE SEQUENCE [LARGE SCALE GENOMIC DNA]</scope>
    <source>
        <strain evidence="5 6">ATCC 51170</strain>
    </source>
</reference>
<evidence type="ECO:0000256" key="3">
    <source>
        <dbReference type="ARBA" id="ARBA00022840"/>
    </source>
</evidence>
<dbReference type="AlphaFoldDB" id="C7HUZ5"/>
<feature type="domain" description="ABC transporter" evidence="4">
    <location>
        <begin position="48"/>
        <end position="275"/>
    </location>
</feature>
<dbReference type="GO" id="GO:0005524">
    <property type="term" value="F:ATP binding"/>
    <property type="evidence" value="ECO:0007669"/>
    <property type="project" value="UniProtKB-KW"/>
</dbReference>
<dbReference type="PANTHER" id="PTHR42939:SF1">
    <property type="entry name" value="ABC TRANSPORTER ATP-BINDING PROTEIN ALBC-RELATED"/>
    <property type="match status" value="1"/>
</dbReference>
<keyword evidence="2" id="KW-0547">Nucleotide-binding</keyword>
<keyword evidence="6" id="KW-1185">Reference proteome</keyword>
<dbReference type="SMART" id="SM00382">
    <property type="entry name" value="AAA"/>
    <property type="match status" value="1"/>
</dbReference>
<evidence type="ECO:0000259" key="4">
    <source>
        <dbReference type="PROSITE" id="PS50893"/>
    </source>
</evidence>
<dbReference type="HOGENOM" id="CLU_000604_1_2_9"/>
<dbReference type="PROSITE" id="PS50893">
    <property type="entry name" value="ABC_TRANSPORTER_2"/>
    <property type="match status" value="1"/>
</dbReference>
<proteinExistence type="predicted"/>
<dbReference type="Pfam" id="PF00005">
    <property type="entry name" value="ABC_tran"/>
    <property type="match status" value="1"/>
</dbReference>
<dbReference type="GO" id="GO:0016887">
    <property type="term" value="F:ATP hydrolysis activity"/>
    <property type="evidence" value="ECO:0007669"/>
    <property type="project" value="InterPro"/>
</dbReference>
<dbReference type="SUPFAM" id="SSF52540">
    <property type="entry name" value="P-loop containing nucleoside triphosphate hydrolases"/>
    <property type="match status" value="1"/>
</dbReference>
<dbReference type="EMBL" id="ACXU01000015">
    <property type="protein sequence ID" value="EEU12444.1"/>
    <property type="molecule type" value="Genomic_DNA"/>
</dbReference>
<dbReference type="Gene3D" id="3.40.50.300">
    <property type="entry name" value="P-loop containing nucleotide triphosphate hydrolases"/>
    <property type="match status" value="1"/>
</dbReference>
<dbReference type="InterPro" id="IPR051782">
    <property type="entry name" value="ABC_Transporter_VariousFunc"/>
</dbReference>
<organism evidence="5 6">
    <name type="scientific">Anaerococcus vaginalis ATCC 51170</name>
    <dbReference type="NCBI Taxonomy" id="655811"/>
    <lineage>
        <taxon>Bacteria</taxon>
        <taxon>Bacillati</taxon>
        <taxon>Bacillota</taxon>
        <taxon>Tissierellia</taxon>
        <taxon>Tissierellales</taxon>
        <taxon>Peptoniphilaceae</taxon>
        <taxon>Anaerococcus</taxon>
    </lineage>
</organism>
<sequence length="296" mass="34649">MEKFHNFFKKASFVLAYFFVIMKKISDKINNIINKININFLKGAFMKLEIKNLSKKFGKKEVLKNIDYTFDQGVVYALLGRNGAGKTTLFSLISEQIKKDSGNIYLLDENEKKELDFRDVFFMVAEPDLPKFLTGREFIKFFVEANKEIIKDFKSVEEYFSLVDFDMEDADRLIQDYSTGMKNKLQMLMFLILRPKVILMDEPLTSLDVVVQLEMKKIIRDIHKDHIIIFSTHILQLAKDICDDIVLLHDKNLQKVDKMVSEDKDFEDKIIKLLTSKNIENIEINLDDKNLGDKDE</sequence>
<dbReference type="Proteomes" id="UP000003821">
    <property type="component" value="Unassembled WGS sequence"/>
</dbReference>
<accession>C7HUZ5</accession>
<gene>
    <name evidence="5" type="ORF">HMPREF0078_1052</name>
</gene>
<dbReference type="InterPro" id="IPR027417">
    <property type="entry name" value="P-loop_NTPase"/>
</dbReference>
<dbReference type="eggNOG" id="COG1131">
    <property type="taxonomic scope" value="Bacteria"/>
</dbReference>
<evidence type="ECO:0000256" key="2">
    <source>
        <dbReference type="ARBA" id="ARBA00022741"/>
    </source>
</evidence>
<dbReference type="PANTHER" id="PTHR42939">
    <property type="entry name" value="ABC TRANSPORTER ATP-BINDING PROTEIN ALBC-RELATED"/>
    <property type="match status" value="1"/>
</dbReference>
<evidence type="ECO:0000313" key="6">
    <source>
        <dbReference type="Proteomes" id="UP000003821"/>
    </source>
</evidence>
<evidence type="ECO:0000256" key="1">
    <source>
        <dbReference type="ARBA" id="ARBA00022448"/>
    </source>
</evidence>
<keyword evidence="1" id="KW-0813">Transport</keyword>
<keyword evidence="3 5" id="KW-0067">ATP-binding</keyword>
<dbReference type="InterPro" id="IPR003593">
    <property type="entry name" value="AAA+_ATPase"/>
</dbReference>
<comment type="caution">
    <text evidence="5">The sequence shown here is derived from an EMBL/GenBank/DDBJ whole genome shotgun (WGS) entry which is preliminary data.</text>
</comment>
<dbReference type="InterPro" id="IPR003439">
    <property type="entry name" value="ABC_transporter-like_ATP-bd"/>
</dbReference>
<name>C7HUZ5_9FIRM</name>